<evidence type="ECO:0000256" key="14">
    <source>
        <dbReference type="RuleBase" id="RU000682"/>
    </source>
</evidence>
<dbReference type="InterPro" id="IPR009057">
    <property type="entry name" value="Homeodomain-like_sf"/>
</dbReference>
<dbReference type="Pfam" id="PF00046">
    <property type="entry name" value="Homeodomain"/>
    <property type="match status" value="1"/>
</dbReference>
<comment type="subunit">
    <text evidence="10">Interacts with SMAD1. Interacts with SALL4. Interacts with ZNF281/ZFP281. Interacts with PCGF1. Interacts with ESRRB; reciprocally modulates their transcriptional activities. Interacts with NSD2.</text>
</comment>
<feature type="region of interest" description="Disordered" evidence="15">
    <location>
        <begin position="51"/>
        <end position="99"/>
    </location>
</feature>
<keyword evidence="5 13" id="KW-0371">Homeobox</keyword>
<dbReference type="GO" id="GO:2000035">
    <property type="term" value="P:regulation of stem cell division"/>
    <property type="evidence" value="ECO:0007669"/>
    <property type="project" value="Ensembl"/>
</dbReference>
<dbReference type="OMA" id="AWSNHSW"/>
<evidence type="ECO:0000256" key="13">
    <source>
        <dbReference type="PROSITE-ProRule" id="PRU00108"/>
    </source>
</evidence>
<feature type="region of interest" description="Disordered" evidence="15">
    <location>
        <begin position="1"/>
        <end position="35"/>
    </location>
</feature>
<evidence type="ECO:0000256" key="4">
    <source>
        <dbReference type="ARBA" id="ARBA00023125"/>
    </source>
</evidence>
<dbReference type="InterPro" id="IPR001356">
    <property type="entry name" value="HD"/>
</dbReference>
<dbReference type="Ensembl" id="ENSCGRT00001012475.1">
    <property type="protein sequence ID" value="ENSCGRP00001008351.1"/>
    <property type="gene ID" value="ENSCGRG00001010639.1"/>
</dbReference>
<dbReference type="GO" id="GO:0003682">
    <property type="term" value="F:chromatin binding"/>
    <property type="evidence" value="ECO:0007669"/>
    <property type="project" value="Ensembl"/>
</dbReference>
<dbReference type="InterPro" id="IPR050460">
    <property type="entry name" value="Distal-less_Homeobox_TF"/>
</dbReference>
<evidence type="ECO:0000256" key="11">
    <source>
        <dbReference type="ARBA" id="ARBA00072295"/>
    </source>
</evidence>
<dbReference type="GO" id="GO:0008284">
    <property type="term" value="P:positive regulation of cell population proliferation"/>
    <property type="evidence" value="ECO:0007669"/>
    <property type="project" value="Ensembl"/>
</dbReference>
<accession>A0A8C2LSS7</accession>
<dbReference type="FunFam" id="1.10.10.60:FF:000203">
    <property type="entry name" value="Nanog homeobox transcription factor"/>
    <property type="match status" value="1"/>
</dbReference>
<evidence type="ECO:0000256" key="12">
    <source>
        <dbReference type="ARBA" id="ARBA00080757"/>
    </source>
</evidence>
<dbReference type="SMART" id="SM00389">
    <property type="entry name" value="HOX"/>
    <property type="match status" value="1"/>
</dbReference>
<dbReference type="GO" id="GO:0001228">
    <property type="term" value="F:DNA-binding transcription activator activity, RNA polymerase II-specific"/>
    <property type="evidence" value="ECO:0007669"/>
    <property type="project" value="Ensembl"/>
</dbReference>
<dbReference type="GO" id="GO:0000978">
    <property type="term" value="F:RNA polymerase II cis-regulatory region sequence-specific DNA binding"/>
    <property type="evidence" value="ECO:0007669"/>
    <property type="project" value="Ensembl"/>
</dbReference>
<dbReference type="SUPFAM" id="SSF46689">
    <property type="entry name" value="Homeodomain-like"/>
    <property type="match status" value="1"/>
</dbReference>
<keyword evidence="6" id="KW-0804">Transcription</keyword>
<dbReference type="GO" id="GO:0048863">
    <property type="term" value="P:stem cell differentiation"/>
    <property type="evidence" value="ECO:0007669"/>
    <property type="project" value="Ensembl"/>
</dbReference>
<dbReference type="GO" id="GO:0008406">
    <property type="term" value="P:gonad development"/>
    <property type="evidence" value="ECO:0007669"/>
    <property type="project" value="Ensembl"/>
</dbReference>
<dbReference type="AlphaFoldDB" id="A0A8C2LSS7"/>
<dbReference type="Gene3D" id="1.10.10.60">
    <property type="entry name" value="Homeodomain-like"/>
    <property type="match status" value="1"/>
</dbReference>
<evidence type="ECO:0000256" key="2">
    <source>
        <dbReference type="ARBA" id="ARBA00022737"/>
    </source>
</evidence>
<keyword evidence="4 13" id="KW-0238">DNA-binding</keyword>
<organism evidence="17 18">
    <name type="scientific">Cricetulus griseus</name>
    <name type="common">Chinese hamster</name>
    <name type="synonym">Cricetulus barabensis griseus</name>
    <dbReference type="NCBI Taxonomy" id="10029"/>
    <lineage>
        <taxon>Eukaryota</taxon>
        <taxon>Metazoa</taxon>
        <taxon>Chordata</taxon>
        <taxon>Craniata</taxon>
        <taxon>Vertebrata</taxon>
        <taxon>Euteleostomi</taxon>
        <taxon>Mammalia</taxon>
        <taxon>Eutheria</taxon>
        <taxon>Euarchontoglires</taxon>
        <taxon>Glires</taxon>
        <taxon>Rodentia</taxon>
        <taxon>Myomorpha</taxon>
        <taxon>Muroidea</taxon>
        <taxon>Cricetidae</taxon>
        <taxon>Cricetinae</taxon>
        <taxon>Cricetulus</taxon>
    </lineage>
</organism>
<dbReference type="GO" id="GO:0005654">
    <property type="term" value="C:nucleoplasm"/>
    <property type="evidence" value="ECO:0007669"/>
    <property type="project" value="Ensembl"/>
</dbReference>
<dbReference type="GO" id="GO:0035019">
    <property type="term" value="P:somatic stem cell population maintenance"/>
    <property type="evidence" value="ECO:0007669"/>
    <property type="project" value="Ensembl"/>
</dbReference>
<dbReference type="GO" id="GO:0001010">
    <property type="term" value="F:RNA polymerase II sequence-specific DNA-binding transcription factor recruiting activity"/>
    <property type="evidence" value="ECO:0007669"/>
    <property type="project" value="Ensembl"/>
</dbReference>
<evidence type="ECO:0000256" key="10">
    <source>
        <dbReference type="ARBA" id="ARBA00065278"/>
    </source>
</evidence>
<feature type="domain" description="Homeobox" evidence="16">
    <location>
        <begin position="98"/>
        <end position="158"/>
    </location>
</feature>
<evidence type="ECO:0000256" key="6">
    <source>
        <dbReference type="ARBA" id="ARBA00023163"/>
    </source>
</evidence>
<dbReference type="GO" id="GO:0032526">
    <property type="term" value="P:response to retinoic acid"/>
    <property type="evidence" value="ECO:0007669"/>
    <property type="project" value="Ensembl"/>
</dbReference>
<evidence type="ECO:0000256" key="8">
    <source>
        <dbReference type="ARBA" id="ARBA00043992"/>
    </source>
</evidence>
<dbReference type="PROSITE" id="PS00027">
    <property type="entry name" value="HOMEOBOX_1"/>
    <property type="match status" value="1"/>
</dbReference>
<dbReference type="GO" id="GO:0000785">
    <property type="term" value="C:chromatin"/>
    <property type="evidence" value="ECO:0007669"/>
    <property type="project" value="Ensembl"/>
</dbReference>
<feature type="compositionally biased region" description="Basic and acidic residues" evidence="15">
    <location>
        <begin position="87"/>
        <end position="96"/>
    </location>
</feature>
<dbReference type="GO" id="GO:0030514">
    <property type="term" value="P:negative regulation of BMP signaling pathway"/>
    <property type="evidence" value="ECO:0007669"/>
    <property type="project" value="Ensembl"/>
</dbReference>
<evidence type="ECO:0000259" key="16">
    <source>
        <dbReference type="PROSITE" id="PS50071"/>
    </source>
</evidence>
<name>A0A8C2LSS7_CRIGR</name>
<comment type="subcellular location">
    <subcellularLocation>
        <location evidence="1 13 14">Nucleus</location>
    </subcellularLocation>
</comment>
<dbReference type="PANTHER" id="PTHR24327:SF72">
    <property type="entry name" value="HOMEOBOX PROTEIN NANOG"/>
    <property type="match status" value="1"/>
</dbReference>
<reference evidence="17" key="2">
    <citation type="submission" date="2025-09" db="UniProtKB">
        <authorList>
            <consortium name="Ensembl"/>
        </authorList>
    </citation>
    <scope>IDENTIFICATION</scope>
</reference>
<evidence type="ECO:0000256" key="9">
    <source>
        <dbReference type="ARBA" id="ARBA00057994"/>
    </source>
</evidence>
<evidence type="ECO:0000256" key="7">
    <source>
        <dbReference type="ARBA" id="ARBA00023242"/>
    </source>
</evidence>
<dbReference type="GO" id="GO:0001227">
    <property type="term" value="F:DNA-binding transcription repressor activity, RNA polymerase II-specific"/>
    <property type="evidence" value="ECO:0007669"/>
    <property type="project" value="Ensembl"/>
</dbReference>
<dbReference type="Proteomes" id="UP000694386">
    <property type="component" value="Unplaced"/>
</dbReference>
<dbReference type="GO" id="GO:2000737">
    <property type="term" value="P:negative regulation of stem cell differentiation"/>
    <property type="evidence" value="ECO:0007669"/>
    <property type="project" value="Ensembl"/>
</dbReference>
<evidence type="ECO:0000256" key="3">
    <source>
        <dbReference type="ARBA" id="ARBA00023015"/>
    </source>
</evidence>
<keyword evidence="3" id="KW-0805">Transcription regulation</keyword>
<evidence type="ECO:0000256" key="1">
    <source>
        <dbReference type="ARBA" id="ARBA00004123"/>
    </source>
</evidence>
<dbReference type="GO" id="GO:0009880">
    <property type="term" value="P:embryonic pattern specification"/>
    <property type="evidence" value="ECO:0007669"/>
    <property type="project" value="Ensembl"/>
</dbReference>
<sequence length="303" mass="34330">MSVDLPGPHSLPCYGEAEAPNFGDSSPLPEVHGPEENYSCLQVSATELLREETASPCPSSVDLSLQDSPDSSTSSKVKLPGPESAEGTEKKGEDKAHVKRQKIRTVFSDTQLCALRDRFQRQKYLSLQQMQELSAILNLSYKQVKTWFQNQRMKCKRWQKNQWTKTNINQLFQKDSAFVEYSSFHSGYLQGFLNTSESLPINQTWTNTTWSKQTWTNPAWSNQAWTNPTWSNQAWTNQSWCSQAWNTPFLGEDSLQPYMQCQQNLLASDVEASLEAAGEGHTYFSTPQGLELFLNYSVNTPGE</sequence>
<comment type="similarity">
    <text evidence="8">Belongs to the Nanog homeobox family.</text>
</comment>
<dbReference type="GO" id="GO:0030509">
    <property type="term" value="P:BMP signaling pathway"/>
    <property type="evidence" value="ECO:0007669"/>
    <property type="project" value="Ensembl"/>
</dbReference>
<comment type="function">
    <text evidence="9">Transcription regulator involved in inner cell mass and embryonic stem (ES) cells proliferation and self-renewal. Imposes pluripotency on ES cells and prevents their differentiation towards extraembryonic endoderm and trophectoderm lineages. Blocks bone morphogenetic protein-induced mesoderm differentiation of ES cells by physically interacting with SMAD1 and interfering with the recruitment of coactivators to the active SMAD transcriptional complexes. Acts as a transcriptional activator or repressor. Binds optimally to the DNA consensus sequence 5'-TAAT[GT][GT]-3' or 5'-[CG][GA][CG]C[GC]ATTAN[GC]-3'. Binds to the POU5F1/OCT4 promoter. Able to autorepress its expression in differentiating (ES) cells: binds to its own promoter following interaction with ZNF281/ZFP281, leading to recruitment of the NuRD complex and subsequent repression of expression. When overexpressed, promotes cells to enter into S phase and proliferation.</text>
</comment>
<keyword evidence="2" id="KW-0677">Repeat</keyword>
<feature type="DNA-binding region" description="Homeobox" evidence="13">
    <location>
        <begin position="100"/>
        <end position="159"/>
    </location>
</feature>
<dbReference type="GO" id="GO:0010467">
    <property type="term" value="P:gene expression"/>
    <property type="evidence" value="ECO:0007669"/>
    <property type="project" value="Ensembl"/>
</dbReference>
<feature type="compositionally biased region" description="Low complexity" evidence="15">
    <location>
        <begin position="58"/>
        <end position="79"/>
    </location>
</feature>
<protein>
    <recommendedName>
        <fullName evidence="11">Homeobox protein NANOG</fullName>
    </recommendedName>
    <alternativeName>
        <fullName evidence="12">Homeobox transcription factor Nanog</fullName>
    </alternativeName>
</protein>
<dbReference type="GO" id="GO:0043697">
    <property type="term" value="P:cell dedifferentiation"/>
    <property type="evidence" value="ECO:0007669"/>
    <property type="project" value="Ensembl"/>
</dbReference>
<dbReference type="PANTHER" id="PTHR24327">
    <property type="entry name" value="HOMEOBOX PROTEIN"/>
    <property type="match status" value="1"/>
</dbReference>
<dbReference type="CDD" id="cd00086">
    <property type="entry name" value="homeodomain"/>
    <property type="match status" value="1"/>
</dbReference>
<dbReference type="GO" id="GO:0010454">
    <property type="term" value="P:negative regulation of cell fate commitment"/>
    <property type="evidence" value="ECO:0007669"/>
    <property type="project" value="Ensembl"/>
</dbReference>
<dbReference type="GO" id="GO:0045931">
    <property type="term" value="P:positive regulation of mitotic cell cycle"/>
    <property type="evidence" value="ECO:0007669"/>
    <property type="project" value="Ensembl"/>
</dbReference>
<evidence type="ECO:0000256" key="15">
    <source>
        <dbReference type="SAM" id="MobiDB-lite"/>
    </source>
</evidence>
<keyword evidence="7 13" id="KW-0539">Nucleus</keyword>
<evidence type="ECO:0000313" key="17">
    <source>
        <dbReference type="Ensembl" id="ENSCGRP00001008351.1"/>
    </source>
</evidence>
<dbReference type="GO" id="GO:0017145">
    <property type="term" value="P:stem cell division"/>
    <property type="evidence" value="ECO:0007669"/>
    <property type="project" value="Ensembl"/>
</dbReference>
<reference evidence="17" key="1">
    <citation type="submission" date="2025-08" db="UniProtKB">
        <authorList>
            <consortium name="Ensembl"/>
        </authorList>
    </citation>
    <scope>IDENTIFICATION</scope>
</reference>
<dbReference type="PROSITE" id="PS50071">
    <property type="entry name" value="HOMEOBOX_2"/>
    <property type="match status" value="1"/>
</dbReference>
<dbReference type="GO" id="GO:0001710">
    <property type="term" value="P:mesodermal cell fate commitment"/>
    <property type="evidence" value="ECO:0007669"/>
    <property type="project" value="Ensembl"/>
</dbReference>
<evidence type="ECO:0000313" key="18">
    <source>
        <dbReference type="Proteomes" id="UP000694386"/>
    </source>
</evidence>
<evidence type="ECO:0000256" key="5">
    <source>
        <dbReference type="ARBA" id="ARBA00023155"/>
    </source>
</evidence>
<dbReference type="InterPro" id="IPR017970">
    <property type="entry name" value="Homeobox_CS"/>
</dbReference>
<proteinExistence type="inferred from homology"/>